<dbReference type="Pfam" id="PF25740">
    <property type="entry name" value="BNLF2a"/>
    <property type="match status" value="1"/>
</dbReference>
<proteinExistence type="predicted"/>
<keyword evidence="1" id="KW-0812">Transmembrane</keyword>
<dbReference type="InterPro" id="IPR058026">
    <property type="entry name" value="BNLF2a"/>
</dbReference>
<organism evidence="2 3">
    <name type="scientific">macacine gammaherpesvirus 10</name>
    <dbReference type="NCBI Taxonomy" id="2560569"/>
    <lineage>
        <taxon>Viruses</taxon>
        <taxon>Duplodnaviria</taxon>
        <taxon>Heunggongvirae</taxon>
        <taxon>Peploviricota</taxon>
        <taxon>Herviviricetes</taxon>
        <taxon>Herpesvirales</taxon>
        <taxon>Orthoherpesviridae</taxon>
        <taxon>Gammaherpesvirinae</taxon>
        <taxon>Lymphocryptovirus</taxon>
        <taxon>Lymphocryptovirus macacinegamma10</taxon>
    </lineage>
</organism>
<feature type="transmembrane region" description="Helical" evidence="1">
    <location>
        <begin position="41"/>
        <end position="59"/>
    </location>
</feature>
<evidence type="ECO:0000313" key="2">
    <source>
        <dbReference type="EMBL" id="ALF03280.1"/>
    </source>
</evidence>
<keyword evidence="1" id="KW-1133">Transmembrane helix</keyword>
<dbReference type="GeneID" id="65099706"/>
<keyword evidence="1" id="KW-0472">Membrane</keyword>
<evidence type="ECO:0000256" key="1">
    <source>
        <dbReference type="SAM" id="Phobius"/>
    </source>
</evidence>
<sequence length="60" mass="6573">MVFIVNQALLEQQTSAYGLPGSPEKNQPVHRCPASREINDLRIGLVVLAVLFGILCLLLI</sequence>
<dbReference type="EMBL" id="KP676001">
    <property type="protein sequence ID" value="ALF03280.1"/>
    <property type="molecule type" value="Genomic_DNA"/>
</dbReference>
<dbReference type="KEGG" id="vg:65099706"/>
<keyword evidence="3" id="KW-1185">Reference proteome</keyword>
<gene>
    <name evidence="2" type="primary">BNLF2a</name>
</gene>
<protein>
    <submittedName>
        <fullName evidence="2">BNLF2a</fullName>
    </submittedName>
</protein>
<dbReference type="Proteomes" id="UP000147540">
    <property type="component" value="Segment"/>
</dbReference>
<name>A0A0S0DIK7_9GAMA</name>
<dbReference type="RefSeq" id="YP_010084709.1">
    <property type="nucleotide sequence ID" value="NC_055142.1"/>
</dbReference>
<reference evidence="2 3" key="1">
    <citation type="journal article" date="2015" name="Virology">
        <title>The genomic sequence of lymphocryptovirus from cynomolgus macaque.</title>
        <authorList>
            <person name="Kamperschroer C."/>
            <person name="Gosink M.M."/>
            <person name="Kumpf S.W."/>
            <person name="O'Donnell L.M."/>
            <person name="Tartaro K.R."/>
        </authorList>
    </citation>
    <scope>NUCLEOTIDE SEQUENCE [LARGE SCALE GENOMIC DNA]</scope>
    <source>
        <strain evidence="2">Pfe-lcl-E3</strain>
    </source>
</reference>
<evidence type="ECO:0000313" key="3">
    <source>
        <dbReference type="Proteomes" id="UP000147540"/>
    </source>
</evidence>
<accession>A0A0S0DIK7</accession>